<proteinExistence type="predicted"/>
<dbReference type="EMBL" id="BMQB01000006">
    <property type="protein sequence ID" value="GGJ97972.1"/>
    <property type="molecule type" value="Genomic_DNA"/>
</dbReference>
<organism evidence="2 3">
    <name type="scientific">Pilimelia anulata</name>
    <dbReference type="NCBI Taxonomy" id="53371"/>
    <lineage>
        <taxon>Bacteria</taxon>
        <taxon>Bacillati</taxon>
        <taxon>Actinomycetota</taxon>
        <taxon>Actinomycetes</taxon>
        <taxon>Micromonosporales</taxon>
        <taxon>Micromonosporaceae</taxon>
        <taxon>Pilimelia</taxon>
    </lineage>
</organism>
<feature type="transmembrane region" description="Helical" evidence="1">
    <location>
        <begin position="37"/>
        <end position="56"/>
    </location>
</feature>
<accession>A0A8J3FAP6</accession>
<dbReference type="Proteomes" id="UP000649739">
    <property type="component" value="Unassembled WGS sequence"/>
</dbReference>
<keyword evidence="1" id="KW-0472">Membrane</keyword>
<protein>
    <submittedName>
        <fullName evidence="2">Uncharacterized protein</fullName>
    </submittedName>
</protein>
<reference evidence="2" key="1">
    <citation type="journal article" date="2014" name="Int. J. Syst. Evol. Microbiol.">
        <title>Complete genome sequence of Corynebacterium casei LMG S-19264T (=DSM 44701T), isolated from a smear-ripened cheese.</title>
        <authorList>
            <consortium name="US DOE Joint Genome Institute (JGI-PGF)"/>
            <person name="Walter F."/>
            <person name="Albersmeier A."/>
            <person name="Kalinowski J."/>
            <person name="Ruckert C."/>
        </authorList>
    </citation>
    <scope>NUCLEOTIDE SEQUENCE</scope>
    <source>
        <strain evidence="2">JCM 3090</strain>
    </source>
</reference>
<dbReference type="AlphaFoldDB" id="A0A8J3FAP6"/>
<reference evidence="2" key="2">
    <citation type="submission" date="2020-09" db="EMBL/GenBank/DDBJ databases">
        <authorList>
            <person name="Sun Q."/>
            <person name="Ohkuma M."/>
        </authorList>
    </citation>
    <scope>NUCLEOTIDE SEQUENCE</scope>
    <source>
        <strain evidence="2">JCM 3090</strain>
    </source>
</reference>
<keyword evidence="3" id="KW-1185">Reference proteome</keyword>
<keyword evidence="1" id="KW-1133">Transmembrane helix</keyword>
<evidence type="ECO:0000256" key="1">
    <source>
        <dbReference type="SAM" id="Phobius"/>
    </source>
</evidence>
<evidence type="ECO:0000313" key="2">
    <source>
        <dbReference type="EMBL" id="GGJ97972.1"/>
    </source>
</evidence>
<dbReference type="PROSITE" id="PS00018">
    <property type="entry name" value="EF_HAND_1"/>
    <property type="match status" value="1"/>
</dbReference>
<gene>
    <name evidence="2" type="ORF">GCM10010123_30040</name>
</gene>
<evidence type="ECO:0000313" key="3">
    <source>
        <dbReference type="Proteomes" id="UP000649739"/>
    </source>
</evidence>
<name>A0A8J3FAP6_9ACTN</name>
<dbReference type="RefSeq" id="WP_189170775.1">
    <property type="nucleotide sequence ID" value="NZ_BMQB01000006.1"/>
</dbReference>
<dbReference type="InterPro" id="IPR018247">
    <property type="entry name" value="EF_Hand_1_Ca_BS"/>
</dbReference>
<keyword evidence="1" id="KW-0812">Transmembrane</keyword>
<sequence length="246" mass="26810">MALFVVGLTLAGLSAVAGMLANWIRPPAWAERSTRRVAFALAACLLAATAVGWWASGRRARPDPPRPTADPAPVDALLRTPWLGLEFRQQDRRLPIRDRGTGRADRRDVVVPIGAGPFEIRLPKPGAGRAVQLCAWVDGSIFRLAAGDRVDDVPFLRPGTGMAQTAAGSGDLVLTDAAQNYFAGRRLAPVSSEQQAILFSRITYPYWIETPPPLRPDTDISVVVYIDHNGNGLIDNDEYEYVVLDR</sequence>
<comment type="caution">
    <text evidence="2">The sequence shown here is derived from an EMBL/GenBank/DDBJ whole genome shotgun (WGS) entry which is preliminary data.</text>
</comment>